<dbReference type="PANTHER" id="PTHR22911">
    <property type="entry name" value="ACYL-MALONYL CONDENSING ENZYME-RELATED"/>
    <property type="match status" value="1"/>
</dbReference>
<name>A0ABU9DJJ4_9BACL</name>
<feature type="transmembrane region" description="Helical" evidence="3">
    <location>
        <begin position="183"/>
        <end position="203"/>
    </location>
</feature>
<proteinExistence type="inferred from homology"/>
<evidence type="ECO:0000313" key="5">
    <source>
        <dbReference type="EMBL" id="MEK8128416.1"/>
    </source>
</evidence>
<dbReference type="InterPro" id="IPR000620">
    <property type="entry name" value="EamA_dom"/>
</dbReference>
<dbReference type="Pfam" id="PF00892">
    <property type="entry name" value="EamA"/>
    <property type="match status" value="2"/>
</dbReference>
<evidence type="ECO:0000259" key="4">
    <source>
        <dbReference type="Pfam" id="PF00892"/>
    </source>
</evidence>
<dbReference type="SUPFAM" id="SSF103481">
    <property type="entry name" value="Multidrug resistance efflux transporter EmrE"/>
    <property type="match status" value="2"/>
</dbReference>
<comment type="subcellular location">
    <subcellularLocation>
        <location evidence="1">Endomembrane system</location>
        <topology evidence="1">Multi-pass membrane protein</topology>
    </subcellularLocation>
</comment>
<feature type="transmembrane region" description="Helical" evidence="3">
    <location>
        <begin position="70"/>
        <end position="90"/>
    </location>
</feature>
<feature type="domain" description="EamA" evidence="4">
    <location>
        <begin position="13"/>
        <end position="141"/>
    </location>
</feature>
<reference evidence="5 6" key="1">
    <citation type="submission" date="2024-04" db="EMBL/GenBank/DDBJ databases">
        <title>draft genome sequnece of Paenibacillus filicis.</title>
        <authorList>
            <person name="Kim D.-U."/>
        </authorList>
    </citation>
    <scope>NUCLEOTIDE SEQUENCE [LARGE SCALE GENOMIC DNA]</scope>
    <source>
        <strain evidence="5 6">KACC14197</strain>
    </source>
</reference>
<evidence type="ECO:0000256" key="2">
    <source>
        <dbReference type="ARBA" id="ARBA00007362"/>
    </source>
</evidence>
<evidence type="ECO:0000256" key="3">
    <source>
        <dbReference type="SAM" id="Phobius"/>
    </source>
</evidence>
<feature type="transmembrane region" description="Helical" evidence="3">
    <location>
        <begin position="215"/>
        <end position="233"/>
    </location>
</feature>
<evidence type="ECO:0000256" key="1">
    <source>
        <dbReference type="ARBA" id="ARBA00004127"/>
    </source>
</evidence>
<feature type="transmembrane region" description="Helical" evidence="3">
    <location>
        <begin position="245"/>
        <end position="264"/>
    </location>
</feature>
<feature type="domain" description="EamA" evidence="4">
    <location>
        <begin position="153"/>
        <end position="287"/>
    </location>
</feature>
<dbReference type="RefSeq" id="WP_341415771.1">
    <property type="nucleotide sequence ID" value="NZ_JBBPCC010000006.1"/>
</dbReference>
<comment type="similarity">
    <text evidence="2">Belongs to the EamA transporter family.</text>
</comment>
<gene>
    <name evidence="5" type="ORF">WMW72_10920</name>
</gene>
<keyword evidence="3" id="KW-0812">Transmembrane</keyword>
<dbReference type="InterPro" id="IPR037185">
    <property type="entry name" value="EmrE-like"/>
</dbReference>
<dbReference type="Proteomes" id="UP001469365">
    <property type="component" value="Unassembled WGS sequence"/>
</dbReference>
<sequence length="308" mass="33767">MKSSSRPAVPIFWLLVIGIIAISFSAIFVRWSNSPVSVSAMYRLALTALMMLPFLYRFRQHFRVMTVKHWLLTSVSGVTLGLHFLLWMGSLRFTSVASSTAILSLEPVLILLGAWLLYRQRTSRAALLGMGIAMVGALMIGWGDWGLTGTALTGDLLSLLGTIAVAVHMLLGKKLLADVPPFVYSFLVFIFAAASLAVYNAAVHIPFGPYPAREWGLFLLLAVIPTVFGHYLFTWLLRFMRPETVSMSVLGEPVGASLLAFALLGESIGSRQAIAGILLLIGVWLFIRHHEKKPPAERQLLPVSGMEG</sequence>
<accession>A0ABU9DJJ4</accession>
<keyword evidence="3" id="KW-1133">Transmembrane helix</keyword>
<protein>
    <submittedName>
        <fullName evidence="5">DMT family transporter</fullName>
    </submittedName>
</protein>
<feature type="transmembrane region" description="Helical" evidence="3">
    <location>
        <begin position="125"/>
        <end position="143"/>
    </location>
</feature>
<feature type="transmembrane region" description="Helical" evidence="3">
    <location>
        <begin position="149"/>
        <end position="171"/>
    </location>
</feature>
<comment type="caution">
    <text evidence="5">The sequence shown here is derived from an EMBL/GenBank/DDBJ whole genome shotgun (WGS) entry which is preliminary data.</text>
</comment>
<evidence type="ECO:0000313" key="6">
    <source>
        <dbReference type="Proteomes" id="UP001469365"/>
    </source>
</evidence>
<organism evidence="5 6">
    <name type="scientific">Paenibacillus filicis</name>
    <dbReference type="NCBI Taxonomy" id="669464"/>
    <lineage>
        <taxon>Bacteria</taxon>
        <taxon>Bacillati</taxon>
        <taxon>Bacillota</taxon>
        <taxon>Bacilli</taxon>
        <taxon>Bacillales</taxon>
        <taxon>Paenibacillaceae</taxon>
        <taxon>Paenibacillus</taxon>
    </lineage>
</organism>
<dbReference type="EMBL" id="JBBPCC010000006">
    <property type="protein sequence ID" value="MEK8128416.1"/>
    <property type="molecule type" value="Genomic_DNA"/>
</dbReference>
<feature type="transmembrane region" description="Helical" evidence="3">
    <location>
        <begin position="12"/>
        <end position="29"/>
    </location>
</feature>
<keyword evidence="6" id="KW-1185">Reference proteome</keyword>
<feature type="transmembrane region" description="Helical" evidence="3">
    <location>
        <begin position="96"/>
        <end position="118"/>
    </location>
</feature>
<keyword evidence="3" id="KW-0472">Membrane</keyword>
<feature type="transmembrane region" description="Helical" evidence="3">
    <location>
        <begin position="270"/>
        <end position="287"/>
    </location>
</feature>
<feature type="transmembrane region" description="Helical" evidence="3">
    <location>
        <begin position="41"/>
        <end position="58"/>
    </location>
</feature>
<dbReference type="PANTHER" id="PTHR22911:SF76">
    <property type="entry name" value="EAMA DOMAIN-CONTAINING PROTEIN"/>
    <property type="match status" value="1"/>
</dbReference>